<dbReference type="AlphaFoldDB" id="A0A1F4YH08"/>
<reference evidence="1 2" key="1">
    <citation type="journal article" date="2016" name="Nat. Commun.">
        <title>Thousands of microbial genomes shed light on interconnected biogeochemical processes in an aquifer system.</title>
        <authorList>
            <person name="Anantharaman K."/>
            <person name="Brown C.T."/>
            <person name="Hug L.A."/>
            <person name="Sharon I."/>
            <person name="Castelle C.J."/>
            <person name="Probst A.J."/>
            <person name="Thomas B.C."/>
            <person name="Singh A."/>
            <person name="Wilkins M.J."/>
            <person name="Karaoz U."/>
            <person name="Brodie E.L."/>
            <person name="Williams K.H."/>
            <person name="Hubbard S.S."/>
            <person name="Banfield J.F."/>
        </authorList>
    </citation>
    <scope>NUCLEOTIDE SEQUENCE [LARGE SCALE GENOMIC DNA]</scope>
</reference>
<evidence type="ECO:0000313" key="2">
    <source>
        <dbReference type="Proteomes" id="UP000178176"/>
    </source>
</evidence>
<name>A0A1F4YH08_9BACT</name>
<proteinExistence type="predicted"/>
<comment type="caution">
    <text evidence="1">The sequence shown here is derived from an EMBL/GenBank/DDBJ whole genome shotgun (WGS) entry which is preliminary data.</text>
</comment>
<dbReference type="EMBL" id="MEXH01000001">
    <property type="protein sequence ID" value="OGC93212.1"/>
    <property type="molecule type" value="Genomic_DNA"/>
</dbReference>
<gene>
    <name evidence="1" type="ORF">A2876_04900</name>
</gene>
<accession>A0A1F4YH08</accession>
<sequence length="100" mass="11455">MGVENGLKVKVGGRFMLRVTDTDEYSVVKTYEYLVQVMGMRTDGNGGMMMDVVSVDGEVFYPLPVKRWRYLWDQLVKEVPEGEVRVVTYNMGLVRIKEIG</sequence>
<organism evidence="1 2">
    <name type="scientific">Candidatus Amesbacteria bacterium RIFCSPHIGHO2_01_FULL_48_32b</name>
    <dbReference type="NCBI Taxonomy" id="1797253"/>
    <lineage>
        <taxon>Bacteria</taxon>
        <taxon>Candidatus Amesiibacteriota</taxon>
    </lineage>
</organism>
<evidence type="ECO:0000313" key="1">
    <source>
        <dbReference type="EMBL" id="OGC93212.1"/>
    </source>
</evidence>
<dbReference type="Proteomes" id="UP000178176">
    <property type="component" value="Unassembled WGS sequence"/>
</dbReference>
<protein>
    <submittedName>
        <fullName evidence="1">Uncharacterized protein</fullName>
    </submittedName>
</protein>